<dbReference type="InterPro" id="IPR029058">
    <property type="entry name" value="AB_hydrolase_fold"/>
</dbReference>
<evidence type="ECO:0000313" key="1">
    <source>
        <dbReference type="EMBL" id="EKG21710.1"/>
    </source>
</evidence>
<name>K2SYM9_MACPH</name>
<dbReference type="EMBL" id="AHHD01000039">
    <property type="protein sequence ID" value="EKG21710.1"/>
    <property type="molecule type" value="Genomic_DNA"/>
</dbReference>
<protein>
    <recommendedName>
        <fullName evidence="3">Peptidase S9 prolyl oligopeptidase catalytic domain-containing protein</fullName>
    </recommendedName>
</protein>
<dbReference type="STRING" id="1126212.K2SYM9"/>
<dbReference type="InParanoid" id="K2SYM9"/>
<dbReference type="VEuPathDB" id="FungiDB:MPH_00930"/>
<evidence type="ECO:0008006" key="3">
    <source>
        <dbReference type="Google" id="ProtNLM"/>
    </source>
</evidence>
<reference evidence="1 2" key="1">
    <citation type="journal article" date="2012" name="BMC Genomics">
        <title>Tools to kill: Genome of one of the most destructive plant pathogenic fungi Macrophomina phaseolina.</title>
        <authorList>
            <person name="Islam M.S."/>
            <person name="Haque M.S."/>
            <person name="Islam M.M."/>
            <person name="Emdad E.M."/>
            <person name="Halim A."/>
            <person name="Hossen Q.M.M."/>
            <person name="Hossain M.Z."/>
            <person name="Ahmed B."/>
            <person name="Rahim S."/>
            <person name="Rahman M.S."/>
            <person name="Alam M.M."/>
            <person name="Hou S."/>
            <person name="Wan X."/>
            <person name="Saito J.A."/>
            <person name="Alam M."/>
        </authorList>
    </citation>
    <scope>NUCLEOTIDE SEQUENCE [LARGE SCALE GENOMIC DNA]</scope>
    <source>
        <strain evidence="1 2">MS6</strain>
    </source>
</reference>
<evidence type="ECO:0000313" key="2">
    <source>
        <dbReference type="Proteomes" id="UP000007129"/>
    </source>
</evidence>
<accession>K2SYM9</accession>
<dbReference type="Gene3D" id="3.40.50.1820">
    <property type="entry name" value="alpha/beta hydrolase"/>
    <property type="match status" value="1"/>
</dbReference>
<dbReference type="Proteomes" id="UP000007129">
    <property type="component" value="Unassembled WGS sequence"/>
</dbReference>
<dbReference type="OrthoDB" id="5409895at2759"/>
<proteinExistence type="predicted"/>
<dbReference type="SUPFAM" id="SSF53474">
    <property type="entry name" value="alpha/beta-Hydrolases"/>
    <property type="match status" value="1"/>
</dbReference>
<gene>
    <name evidence="1" type="ORF">MPH_00930</name>
</gene>
<sequence>MIDSQRILMWGLSTGEYYAVRLAHTRHDRIRGAFRHGGDLNHVFDYEWLVASDHMEYPWDYSGALADKFGYEDVEKFRKEAYKYSLLNDGVLETYRAHGCV</sequence>
<dbReference type="AlphaFoldDB" id="K2SYM9"/>
<comment type="caution">
    <text evidence="1">The sequence shown here is derived from an EMBL/GenBank/DDBJ whole genome shotgun (WGS) entry which is preliminary data.</text>
</comment>
<dbReference type="HOGENOM" id="CLU_2292230_0_0_1"/>
<organism evidence="1 2">
    <name type="scientific">Macrophomina phaseolina (strain MS6)</name>
    <name type="common">Charcoal rot fungus</name>
    <dbReference type="NCBI Taxonomy" id="1126212"/>
    <lineage>
        <taxon>Eukaryota</taxon>
        <taxon>Fungi</taxon>
        <taxon>Dikarya</taxon>
        <taxon>Ascomycota</taxon>
        <taxon>Pezizomycotina</taxon>
        <taxon>Dothideomycetes</taxon>
        <taxon>Dothideomycetes incertae sedis</taxon>
        <taxon>Botryosphaeriales</taxon>
        <taxon>Botryosphaeriaceae</taxon>
        <taxon>Macrophomina</taxon>
    </lineage>
</organism>